<dbReference type="Gene3D" id="3.80.10.10">
    <property type="entry name" value="Ribonuclease Inhibitor"/>
    <property type="match status" value="1"/>
</dbReference>
<dbReference type="Pfam" id="PF23598">
    <property type="entry name" value="LRR_14"/>
    <property type="match status" value="1"/>
</dbReference>
<evidence type="ECO:0000313" key="5">
    <source>
        <dbReference type="Proteomes" id="UP000290289"/>
    </source>
</evidence>
<evidence type="ECO:0000256" key="2">
    <source>
        <dbReference type="ARBA" id="ARBA00022821"/>
    </source>
</evidence>
<sequence>MDKLKALIVTKYGFLHAKLGHFQLLGLLPNLKRIRLQHISDPSITRHLVQLKNLRKISLFMCNIGQAFSNCSIPISDAFPNLEEMNIDWCTELRELPADLCNLVQLKTLSITTCHMLRALPVETGKLVNLEVLRLRSCTNLLELPGSIRNLRKLHFLDISDCVGIKSLPEGIGEMISLRKLTMRRCWGLQGLPRSLLDLERYLNVVGGTGSSNFAPL</sequence>
<keyword evidence="2" id="KW-0611">Plant defense</keyword>
<dbReference type="Proteomes" id="UP000290289">
    <property type="component" value="Chromosome 7"/>
</dbReference>
<evidence type="ECO:0000256" key="1">
    <source>
        <dbReference type="ARBA" id="ARBA00022737"/>
    </source>
</evidence>
<accession>A0A498JMD2</accession>
<reference evidence="4 5" key="1">
    <citation type="submission" date="2018-10" db="EMBL/GenBank/DDBJ databases">
        <title>A high-quality apple genome assembly.</title>
        <authorList>
            <person name="Hu J."/>
        </authorList>
    </citation>
    <scope>NUCLEOTIDE SEQUENCE [LARGE SCALE GENOMIC DNA]</scope>
    <source>
        <strain evidence="5">cv. HFTH1</strain>
        <tissue evidence="4">Young leaf</tissue>
    </source>
</reference>
<keyword evidence="5" id="KW-1185">Reference proteome</keyword>
<dbReference type="AlphaFoldDB" id="A0A498JMD2"/>
<proteinExistence type="predicted"/>
<dbReference type="PANTHER" id="PTHR36766:SF3">
    <property type="entry name" value="RPW8 DOMAIN-CONTAINING PROTEIN"/>
    <property type="match status" value="1"/>
</dbReference>
<protein>
    <recommendedName>
        <fullName evidence="3">Disease resistance R13L4/SHOC-2-like LRR domain-containing protein</fullName>
    </recommendedName>
</protein>
<dbReference type="PANTHER" id="PTHR36766">
    <property type="entry name" value="PLANT BROAD-SPECTRUM MILDEW RESISTANCE PROTEIN RPW8"/>
    <property type="match status" value="1"/>
</dbReference>
<gene>
    <name evidence="4" type="ORF">DVH24_024446</name>
</gene>
<dbReference type="EMBL" id="RDQH01000333">
    <property type="protein sequence ID" value="RXH94762.1"/>
    <property type="molecule type" value="Genomic_DNA"/>
</dbReference>
<name>A0A498JMD2_MALDO</name>
<comment type="caution">
    <text evidence="4">The sequence shown here is derived from an EMBL/GenBank/DDBJ whole genome shotgun (WGS) entry which is preliminary data.</text>
</comment>
<evidence type="ECO:0000259" key="3">
    <source>
        <dbReference type="Pfam" id="PF23598"/>
    </source>
</evidence>
<evidence type="ECO:0000313" key="4">
    <source>
        <dbReference type="EMBL" id="RXH94762.1"/>
    </source>
</evidence>
<dbReference type="InterPro" id="IPR055414">
    <property type="entry name" value="LRR_R13L4/SHOC2-like"/>
</dbReference>
<keyword evidence="1" id="KW-0677">Repeat</keyword>
<dbReference type="GO" id="GO:0006952">
    <property type="term" value="P:defense response"/>
    <property type="evidence" value="ECO:0007669"/>
    <property type="project" value="UniProtKB-KW"/>
</dbReference>
<organism evidence="4 5">
    <name type="scientific">Malus domestica</name>
    <name type="common">Apple</name>
    <name type="synonym">Pyrus malus</name>
    <dbReference type="NCBI Taxonomy" id="3750"/>
    <lineage>
        <taxon>Eukaryota</taxon>
        <taxon>Viridiplantae</taxon>
        <taxon>Streptophyta</taxon>
        <taxon>Embryophyta</taxon>
        <taxon>Tracheophyta</taxon>
        <taxon>Spermatophyta</taxon>
        <taxon>Magnoliopsida</taxon>
        <taxon>eudicotyledons</taxon>
        <taxon>Gunneridae</taxon>
        <taxon>Pentapetalae</taxon>
        <taxon>rosids</taxon>
        <taxon>fabids</taxon>
        <taxon>Rosales</taxon>
        <taxon>Rosaceae</taxon>
        <taxon>Amygdaloideae</taxon>
        <taxon>Maleae</taxon>
        <taxon>Malus</taxon>
    </lineage>
</organism>
<dbReference type="SUPFAM" id="SSF52058">
    <property type="entry name" value="L domain-like"/>
    <property type="match status" value="1"/>
</dbReference>
<feature type="domain" description="Disease resistance R13L4/SHOC-2-like LRR" evidence="3">
    <location>
        <begin position="73"/>
        <end position="185"/>
    </location>
</feature>
<dbReference type="InterPro" id="IPR032675">
    <property type="entry name" value="LRR_dom_sf"/>
</dbReference>